<protein>
    <submittedName>
        <fullName evidence="1">Uncharacterized protein</fullName>
    </submittedName>
</protein>
<dbReference type="OrthoDB" id="9342777at2"/>
<dbReference type="InterPro" id="IPR043857">
    <property type="entry name" value="DUF5819"/>
</dbReference>
<gene>
    <name evidence="1" type="ORF">CFK41_02550</name>
</gene>
<dbReference type="Proteomes" id="UP000217889">
    <property type="component" value="Chromosome"/>
</dbReference>
<dbReference type="Pfam" id="PF19136">
    <property type="entry name" value="DUF5819"/>
    <property type="match status" value="1"/>
</dbReference>
<dbReference type="EMBL" id="CP023564">
    <property type="protein sequence ID" value="ATG53781.1"/>
    <property type="molecule type" value="Genomic_DNA"/>
</dbReference>
<dbReference type="KEGG" id="bgg:CFK41_02550"/>
<accession>A0A291GU88</accession>
<evidence type="ECO:0000313" key="1">
    <source>
        <dbReference type="EMBL" id="ATG53781.1"/>
    </source>
</evidence>
<organism evidence="1 2">
    <name type="scientific">Brachybacterium ginsengisoli</name>
    <dbReference type="NCBI Taxonomy" id="1331682"/>
    <lineage>
        <taxon>Bacteria</taxon>
        <taxon>Bacillati</taxon>
        <taxon>Actinomycetota</taxon>
        <taxon>Actinomycetes</taxon>
        <taxon>Micrococcales</taxon>
        <taxon>Dermabacteraceae</taxon>
        <taxon>Brachybacterium</taxon>
    </lineage>
</organism>
<dbReference type="AlphaFoldDB" id="A0A291GU88"/>
<evidence type="ECO:0000313" key="2">
    <source>
        <dbReference type="Proteomes" id="UP000217889"/>
    </source>
</evidence>
<proteinExistence type="predicted"/>
<keyword evidence="2" id="KW-1185">Reference proteome</keyword>
<reference evidence="1 2" key="1">
    <citation type="journal article" date="2014" name="Int. J. Syst. Evol. Microbiol.">
        <title>Brachybacterium ginsengisoli sp. nov., isolated from soil of a ginseng field.</title>
        <authorList>
            <person name="Hoang V.A."/>
            <person name="Kim Y.J."/>
            <person name="Nguyen N.L."/>
            <person name="Yang D.C."/>
        </authorList>
    </citation>
    <scope>NUCLEOTIDE SEQUENCE [LARGE SCALE GENOMIC DNA]</scope>
    <source>
        <strain evidence="1 2">DCY80</strain>
    </source>
</reference>
<dbReference type="RefSeq" id="WP_096798260.1">
    <property type="nucleotide sequence ID" value="NZ_CP023564.1"/>
</dbReference>
<sequence length="250" mass="27459">MASTRIRRLPAVVLATVGLLAAGHIGATLAYTGPDTPLRAALQPALNRYFLGPLDQGWNLFAPGPYSQDEYMLVRACISEFDVCAGGADAGAEFTPWRNITADEAEAVQYNIFANRESRQSKVVHGRLWPAANKLTDEQRKQAAANHIDGDPVFGVDLYSPEAGEGIASDQLNNLRTYQRLEDAAVGLATLTLQEEYGDSVTLVEVRMLREAVPAFDERHDPPEEPAQQWTTIGWRPAMEFDDDVKAAWS</sequence>
<name>A0A291GU88_9MICO</name>